<evidence type="ECO:0000313" key="2">
    <source>
        <dbReference type="Proteomes" id="UP000827889"/>
    </source>
</evidence>
<dbReference type="RefSeq" id="XP_030523828.1">
    <property type="nucleotide sequence ID" value="XM_030667968.2"/>
</dbReference>
<gene>
    <name evidence="3" type="primary">LOC115736325</name>
</gene>
<evidence type="ECO:0000256" key="1">
    <source>
        <dbReference type="SAM" id="MobiDB-lite"/>
    </source>
</evidence>
<dbReference type="OrthoDB" id="955245at2759"/>
<dbReference type="AlphaFoldDB" id="A0A8B8NPE5"/>
<proteinExistence type="predicted"/>
<feature type="region of interest" description="Disordered" evidence="1">
    <location>
        <begin position="37"/>
        <end position="56"/>
    </location>
</feature>
<dbReference type="Proteomes" id="UP000827889">
    <property type="component" value="Chromosome 2"/>
</dbReference>
<reference evidence="2" key="1">
    <citation type="submission" date="2025-05" db="UniProtKB">
        <authorList>
            <consortium name="RefSeq"/>
        </authorList>
    </citation>
    <scope>NUCLEOTIDE SEQUENCE [LARGE SCALE GENOMIC DNA]</scope>
</reference>
<feature type="region of interest" description="Disordered" evidence="1">
    <location>
        <begin position="83"/>
        <end position="115"/>
    </location>
</feature>
<dbReference type="KEGG" id="rarg:115736325"/>
<organism evidence="2 3">
    <name type="scientific">Rhodamnia argentea</name>
    <dbReference type="NCBI Taxonomy" id="178133"/>
    <lineage>
        <taxon>Eukaryota</taxon>
        <taxon>Viridiplantae</taxon>
        <taxon>Streptophyta</taxon>
        <taxon>Embryophyta</taxon>
        <taxon>Tracheophyta</taxon>
        <taxon>Spermatophyta</taxon>
        <taxon>Magnoliopsida</taxon>
        <taxon>eudicotyledons</taxon>
        <taxon>Gunneridae</taxon>
        <taxon>Pentapetalae</taxon>
        <taxon>rosids</taxon>
        <taxon>malvids</taxon>
        <taxon>Myrtales</taxon>
        <taxon>Myrtaceae</taxon>
        <taxon>Myrtoideae</taxon>
        <taxon>Myrteae</taxon>
        <taxon>Australasian group</taxon>
        <taxon>Rhodamnia</taxon>
    </lineage>
</organism>
<name>A0A8B8NPE5_9MYRT</name>
<evidence type="ECO:0000313" key="3">
    <source>
        <dbReference type="RefSeq" id="XP_030523828.1"/>
    </source>
</evidence>
<protein>
    <submittedName>
        <fullName evidence="3">Uncharacterized protein LOC115736325</fullName>
    </submittedName>
</protein>
<sequence>MAVGNHLRLYASSRPWKKIFNPLAPSLAYLCHTKKYTQHRDSDERERAPSTAEEFRRVAEDKLKEAEEDKLKEAEQGVASQVFNKTYDGTEEAVPGGGDLESVKKRYEQQEENAD</sequence>
<dbReference type="GeneID" id="115736325"/>
<keyword evidence="2" id="KW-1185">Reference proteome</keyword>
<accession>A0A8B8NPE5</accession>
<feature type="compositionally biased region" description="Basic and acidic residues" evidence="1">
    <location>
        <begin position="38"/>
        <end position="56"/>
    </location>
</feature>
<reference evidence="3" key="2">
    <citation type="submission" date="2025-08" db="UniProtKB">
        <authorList>
            <consortium name="RefSeq"/>
        </authorList>
    </citation>
    <scope>IDENTIFICATION</scope>
    <source>
        <tissue evidence="3">Leaf</tissue>
    </source>
</reference>